<name>A0A0B6YX95_9EUPU</name>
<reference evidence="2" key="1">
    <citation type="submission" date="2014-12" db="EMBL/GenBank/DDBJ databases">
        <title>Insight into the proteome of Arion vulgaris.</title>
        <authorList>
            <person name="Aradska J."/>
            <person name="Bulat T."/>
            <person name="Smidak R."/>
            <person name="Sarate P."/>
            <person name="Gangsoo J."/>
            <person name="Sialana F."/>
            <person name="Bilban M."/>
            <person name="Lubec G."/>
        </authorList>
    </citation>
    <scope>NUCLEOTIDE SEQUENCE</scope>
    <source>
        <tissue evidence="2">Skin</tissue>
    </source>
</reference>
<protein>
    <submittedName>
        <fullName evidence="2">Uncharacterized protein</fullName>
    </submittedName>
</protein>
<feature type="compositionally biased region" description="Basic and acidic residues" evidence="1">
    <location>
        <begin position="103"/>
        <end position="113"/>
    </location>
</feature>
<proteinExistence type="predicted"/>
<dbReference type="EMBL" id="HACG01013466">
    <property type="protein sequence ID" value="CEK60331.1"/>
    <property type="molecule type" value="Transcribed_RNA"/>
</dbReference>
<sequence length="113" mass="12577">VSIQQMGVQEINLVSLVNQDRNHTMSMPDLSKLPPSGKELPSFATPNGQPKKKRGFLSFLSKKDKKYKSESFRSLDINFPPDLKNSTTPSSTPTTPASSLRTGSDKIRRMTRP</sequence>
<feature type="non-terminal residue" evidence="2">
    <location>
        <position position="1"/>
    </location>
</feature>
<accession>A0A0B6YX95</accession>
<feature type="region of interest" description="Disordered" evidence="1">
    <location>
        <begin position="22"/>
        <end position="56"/>
    </location>
</feature>
<dbReference type="AlphaFoldDB" id="A0A0B6YX95"/>
<evidence type="ECO:0000313" key="2">
    <source>
        <dbReference type="EMBL" id="CEK60331.1"/>
    </source>
</evidence>
<feature type="non-terminal residue" evidence="2">
    <location>
        <position position="113"/>
    </location>
</feature>
<evidence type="ECO:0000256" key="1">
    <source>
        <dbReference type="SAM" id="MobiDB-lite"/>
    </source>
</evidence>
<feature type="compositionally biased region" description="Low complexity" evidence="1">
    <location>
        <begin position="86"/>
        <end position="99"/>
    </location>
</feature>
<organism evidence="2">
    <name type="scientific">Arion vulgaris</name>
    <dbReference type="NCBI Taxonomy" id="1028688"/>
    <lineage>
        <taxon>Eukaryota</taxon>
        <taxon>Metazoa</taxon>
        <taxon>Spiralia</taxon>
        <taxon>Lophotrochozoa</taxon>
        <taxon>Mollusca</taxon>
        <taxon>Gastropoda</taxon>
        <taxon>Heterobranchia</taxon>
        <taxon>Euthyneura</taxon>
        <taxon>Panpulmonata</taxon>
        <taxon>Eupulmonata</taxon>
        <taxon>Stylommatophora</taxon>
        <taxon>Helicina</taxon>
        <taxon>Arionoidea</taxon>
        <taxon>Arionidae</taxon>
        <taxon>Arion</taxon>
    </lineage>
</organism>
<feature type="region of interest" description="Disordered" evidence="1">
    <location>
        <begin position="70"/>
        <end position="113"/>
    </location>
</feature>
<gene>
    <name evidence="2" type="primary">ORF39095</name>
</gene>